<evidence type="ECO:0000313" key="4">
    <source>
        <dbReference type="EMBL" id="SMC99649.1"/>
    </source>
</evidence>
<dbReference type="RefSeq" id="WP_051897040.1">
    <property type="nucleotide sequence ID" value="NZ_FWXV01000002.1"/>
</dbReference>
<dbReference type="GO" id="GO:0004386">
    <property type="term" value="F:helicase activity"/>
    <property type="evidence" value="ECO:0007669"/>
    <property type="project" value="UniProtKB-KW"/>
</dbReference>
<feature type="domain" description="Putative Flp pilus-assembly TadG-like N-terminal" evidence="3">
    <location>
        <begin position="12"/>
        <end position="58"/>
    </location>
</feature>
<keyword evidence="4" id="KW-0347">Helicase</keyword>
<dbReference type="Pfam" id="PF13400">
    <property type="entry name" value="Tad"/>
    <property type="match status" value="1"/>
</dbReference>
<keyword evidence="4" id="KW-0378">Hydrolase</keyword>
<keyword evidence="2" id="KW-0812">Transmembrane</keyword>
<organism evidence="4 5">
    <name type="scientific">Kibdelosporangium aridum</name>
    <dbReference type="NCBI Taxonomy" id="2030"/>
    <lineage>
        <taxon>Bacteria</taxon>
        <taxon>Bacillati</taxon>
        <taxon>Actinomycetota</taxon>
        <taxon>Actinomycetes</taxon>
        <taxon>Pseudonocardiales</taxon>
        <taxon>Pseudonocardiaceae</taxon>
        <taxon>Kibdelosporangium</taxon>
    </lineage>
</organism>
<proteinExistence type="predicted"/>
<dbReference type="InterPro" id="IPR021202">
    <property type="entry name" value="Rv3654c-like"/>
</dbReference>
<dbReference type="AlphaFoldDB" id="A0A1W2DQG9"/>
<dbReference type="EMBL" id="FWXV01000002">
    <property type="protein sequence ID" value="SMC99649.1"/>
    <property type="molecule type" value="Genomic_DNA"/>
</dbReference>
<dbReference type="NCBIfam" id="TIGR03816">
    <property type="entry name" value="tadE_like_DECH"/>
    <property type="match status" value="1"/>
</dbReference>
<evidence type="ECO:0000313" key="5">
    <source>
        <dbReference type="Proteomes" id="UP000192674"/>
    </source>
</evidence>
<reference evidence="4 5" key="1">
    <citation type="submission" date="2017-04" db="EMBL/GenBank/DDBJ databases">
        <authorList>
            <person name="Afonso C.L."/>
            <person name="Miller P.J."/>
            <person name="Scott M.A."/>
            <person name="Spackman E."/>
            <person name="Goraichik I."/>
            <person name="Dimitrov K.M."/>
            <person name="Suarez D.L."/>
            <person name="Swayne D.E."/>
        </authorList>
    </citation>
    <scope>NUCLEOTIDE SEQUENCE [LARGE SCALE GENOMIC DNA]</scope>
    <source>
        <strain evidence="4 5">DSM 43828</strain>
    </source>
</reference>
<sequence>MSRCHRTRTDDGAATVWAAFVVAALVMIFGLMLVIGTAASARHRANSAADLSALAAAAYGPWGEQVACAQARWVVDQMQMRLGECRMNGWVARVEVITTVIGLGEITARATAGPVAEMSPGEENAGPIAGNGRPRAVSGITDGSGRVGERYRRPVDVRLERQAAFTRRSLPTSCRQAVTTDGGRAV</sequence>
<evidence type="ECO:0000256" key="1">
    <source>
        <dbReference type="SAM" id="MobiDB-lite"/>
    </source>
</evidence>
<keyword evidence="2" id="KW-0472">Membrane</keyword>
<accession>A0A1W2DQG9</accession>
<evidence type="ECO:0000259" key="3">
    <source>
        <dbReference type="Pfam" id="PF13400"/>
    </source>
</evidence>
<gene>
    <name evidence="4" type="ORF">SAMN05661093_03705</name>
</gene>
<feature type="region of interest" description="Disordered" evidence="1">
    <location>
        <begin position="116"/>
        <end position="145"/>
    </location>
</feature>
<dbReference type="Proteomes" id="UP000192674">
    <property type="component" value="Unassembled WGS sequence"/>
</dbReference>
<feature type="transmembrane region" description="Helical" evidence="2">
    <location>
        <begin position="12"/>
        <end position="35"/>
    </location>
</feature>
<dbReference type="InterPro" id="IPR028087">
    <property type="entry name" value="Tad_N"/>
</dbReference>
<keyword evidence="5" id="KW-1185">Reference proteome</keyword>
<protein>
    <submittedName>
        <fullName evidence="4">Helicase/secretion neighborhood TadE-like protein</fullName>
    </submittedName>
</protein>
<evidence type="ECO:0000256" key="2">
    <source>
        <dbReference type="SAM" id="Phobius"/>
    </source>
</evidence>
<name>A0A1W2DQG9_KIBAR</name>
<keyword evidence="4" id="KW-0547">Nucleotide-binding</keyword>
<keyword evidence="2" id="KW-1133">Transmembrane helix</keyword>
<dbReference type="OrthoDB" id="3701242at2"/>
<keyword evidence="4" id="KW-0067">ATP-binding</keyword>